<dbReference type="InterPro" id="IPR001506">
    <property type="entry name" value="Peptidase_M12A"/>
</dbReference>
<dbReference type="Pfam" id="PF00629">
    <property type="entry name" value="MAM"/>
    <property type="match status" value="1"/>
</dbReference>
<dbReference type="FunFam" id="3.40.390.10:FF:000015">
    <property type="entry name" value="Meprin A subunit"/>
    <property type="match status" value="1"/>
</dbReference>
<dbReference type="Gene3D" id="2.60.120.200">
    <property type="match status" value="1"/>
</dbReference>
<dbReference type="Pfam" id="PF22486">
    <property type="entry name" value="MATH_2"/>
    <property type="match status" value="1"/>
</dbReference>
<dbReference type="Proteomes" id="UP000694383">
    <property type="component" value="Unplaced"/>
</dbReference>
<evidence type="ECO:0000256" key="6">
    <source>
        <dbReference type="ARBA" id="ARBA00023049"/>
    </source>
</evidence>
<organism evidence="14 15">
    <name type="scientific">Oryzias sinensis</name>
    <name type="common">Chinese medaka</name>
    <dbReference type="NCBI Taxonomy" id="183150"/>
    <lineage>
        <taxon>Eukaryota</taxon>
        <taxon>Metazoa</taxon>
        <taxon>Chordata</taxon>
        <taxon>Craniata</taxon>
        <taxon>Vertebrata</taxon>
        <taxon>Euteleostomi</taxon>
        <taxon>Actinopterygii</taxon>
        <taxon>Neopterygii</taxon>
        <taxon>Teleostei</taxon>
        <taxon>Neoteleostei</taxon>
        <taxon>Acanthomorphata</taxon>
        <taxon>Ovalentaria</taxon>
        <taxon>Atherinomorphae</taxon>
        <taxon>Beloniformes</taxon>
        <taxon>Adrianichthyidae</taxon>
        <taxon>Oryziinae</taxon>
        <taxon>Oryzias</taxon>
    </lineage>
</organism>
<dbReference type="Pfam" id="PF01400">
    <property type="entry name" value="Astacin"/>
    <property type="match status" value="1"/>
</dbReference>
<dbReference type="EC" id="3.4.24.-" evidence="11"/>
<dbReference type="InterPro" id="IPR024079">
    <property type="entry name" value="MetalloPept_cat_dom_sf"/>
</dbReference>
<dbReference type="Ensembl" id="ENSOSIT00000024419.1">
    <property type="protein sequence ID" value="ENSOSIP00000023121.1"/>
    <property type="gene ID" value="ENSOSIG00000012155.1"/>
</dbReference>
<keyword evidence="6 10" id="KW-0482">Metalloprotease</keyword>
<dbReference type="SMART" id="SM00137">
    <property type="entry name" value="MAM"/>
    <property type="match status" value="1"/>
</dbReference>
<evidence type="ECO:0000256" key="11">
    <source>
        <dbReference type="RuleBase" id="RU361183"/>
    </source>
</evidence>
<keyword evidence="15" id="KW-1185">Reference proteome</keyword>
<evidence type="ECO:0000256" key="2">
    <source>
        <dbReference type="ARBA" id="ARBA00022723"/>
    </source>
</evidence>
<feature type="domain" description="MAM" evidence="12">
    <location>
        <begin position="194"/>
        <end position="367"/>
    </location>
</feature>
<dbReference type="InterPro" id="IPR013320">
    <property type="entry name" value="ConA-like_dom_sf"/>
</dbReference>
<dbReference type="PROSITE" id="PS51864">
    <property type="entry name" value="ASTACIN"/>
    <property type="match status" value="1"/>
</dbReference>
<evidence type="ECO:0000256" key="7">
    <source>
        <dbReference type="ARBA" id="ARBA00023145"/>
    </source>
</evidence>
<evidence type="ECO:0000313" key="14">
    <source>
        <dbReference type="Ensembl" id="ENSOSIP00000023121.1"/>
    </source>
</evidence>
<dbReference type="PRINTS" id="PR00020">
    <property type="entry name" value="MAMDOMAIN"/>
</dbReference>
<dbReference type="SMART" id="SM00235">
    <property type="entry name" value="ZnMc"/>
    <property type="match status" value="1"/>
</dbReference>
<dbReference type="SUPFAM" id="SSF49599">
    <property type="entry name" value="TRAF domain-like"/>
    <property type="match status" value="1"/>
</dbReference>
<proteinExistence type="predicted"/>
<evidence type="ECO:0000313" key="15">
    <source>
        <dbReference type="Proteomes" id="UP000694383"/>
    </source>
</evidence>
<keyword evidence="7" id="KW-0865">Zymogen</keyword>
<dbReference type="CDD" id="cd06263">
    <property type="entry name" value="MAM"/>
    <property type="match status" value="1"/>
</dbReference>
<feature type="binding site" evidence="10">
    <location>
        <position position="97"/>
    </location>
    <ligand>
        <name>Zn(2+)</name>
        <dbReference type="ChEBI" id="CHEBI:29105"/>
        <note>catalytic</note>
    </ligand>
</feature>
<dbReference type="InterPro" id="IPR008974">
    <property type="entry name" value="TRAF-like"/>
</dbReference>
<accession>A0A8C7Y465</accession>
<reference evidence="14" key="1">
    <citation type="submission" date="2025-08" db="UniProtKB">
        <authorList>
            <consortium name="Ensembl"/>
        </authorList>
    </citation>
    <scope>IDENTIFICATION</scope>
</reference>
<keyword evidence="5 10" id="KW-0862">Zinc</keyword>
<evidence type="ECO:0000259" key="12">
    <source>
        <dbReference type="PROSITE" id="PS50060"/>
    </source>
</evidence>
<keyword evidence="9" id="KW-0325">Glycoprotein</keyword>
<dbReference type="GO" id="GO:0006508">
    <property type="term" value="P:proteolysis"/>
    <property type="evidence" value="ECO:0007669"/>
    <property type="project" value="UniProtKB-KW"/>
</dbReference>
<keyword evidence="3" id="KW-0732">Signal</keyword>
<keyword evidence="1 10" id="KW-0645">Protease</keyword>
<feature type="binding site" evidence="10">
    <location>
        <position position="103"/>
    </location>
    <ligand>
        <name>Zn(2+)</name>
        <dbReference type="ChEBI" id="CHEBI:29105"/>
        <note>catalytic</note>
    </ligand>
</feature>
<keyword evidence="2 10" id="KW-0479">Metal-binding</keyword>
<dbReference type="PANTHER" id="PTHR10127">
    <property type="entry name" value="DISCOIDIN, CUB, EGF, LAMININ , AND ZINC METALLOPROTEASE DOMAIN CONTAINING"/>
    <property type="match status" value="1"/>
</dbReference>
<comment type="caution">
    <text evidence="10">Lacks conserved residue(s) required for the propagation of feature annotation.</text>
</comment>
<name>A0A8C7Y465_9TELE</name>
<protein>
    <recommendedName>
        <fullName evidence="11">Metalloendopeptidase</fullName>
        <ecNumber evidence="11">3.4.24.-</ecNumber>
    </recommendedName>
</protein>
<dbReference type="GeneTree" id="ENSGT00950000183111"/>
<dbReference type="InterPro" id="IPR006026">
    <property type="entry name" value="Peptidase_Metallo"/>
</dbReference>
<dbReference type="Gene3D" id="2.60.210.10">
    <property type="entry name" value="Apoptosis, Tumor Necrosis Factor Receptor Associated Protein 2, Chain A"/>
    <property type="match status" value="1"/>
</dbReference>
<evidence type="ECO:0000256" key="1">
    <source>
        <dbReference type="ARBA" id="ARBA00022670"/>
    </source>
</evidence>
<dbReference type="Gene3D" id="3.40.390.10">
    <property type="entry name" value="Collagenase (Catalytic Domain)"/>
    <property type="match status" value="1"/>
</dbReference>
<dbReference type="PROSITE" id="PS50060">
    <property type="entry name" value="MAM_2"/>
    <property type="match status" value="1"/>
</dbReference>
<evidence type="ECO:0000256" key="3">
    <source>
        <dbReference type="ARBA" id="ARBA00022729"/>
    </source>
</evidence>
<evidence type="ECO:0000259" key="13">
    <source>
        <dbReference type="PROSITE" id="PS51864"/>
    </source>
</evidence>
<dbReference type="PRINTS" id="PR00480">
    <property type="entry name" value="ASTACIN"/>
</dbReference>
<dbReference type="InterPro" id="IPR000998">
    <property type="entry name" value="MAM_dom"/>
</dbReference>
<sequence>RSTLIGNDETRWTSPVPYVLDQSLDSNAKGVILKALDQFRLKSCIDFKPREAEVFYISIQKLDGCYSYVGRRIAGGQVLSIGSGCDTKAIVEHEILHALGFYHEQSRYDRDDYVRIVWDNILQGKEHNFDKVGSDVSTTHGTLYDYWSVMHYSTDAFTNGNGPTIFTIDPMFQNIIGQRLEMSFYDVLELNRLYNCNSTISLNWYCGFSNGTMCRMCCSQSNISWEMVTQVSGGPNSDHSGEIGYFMHVSTATGQEGDTAQLETQRMTPQRDCHIQCLQFYYYHSGNESDNLNIWIREFENEQDLTGTRRLMGQINGSQISHWRLHHVSLNASKNFQVVFEARKGAGRSTGGFSVDDINLYETECPHLSLQIDDFQRVLNISALGSRIYSSRQYSSEAYAYRFAVIFYKTYFGLFMQLLSGDNDDKLQWPCLGRQMTFQMLDQTPSIQQQMTKQRSFTTSGEATRKSKNVNYKCVSLCLNSLSLTGTSWWNNPRETGSQVFIDENNQMVYGGPLIGYRSFASLEETQDREFLKGGRAIFTLNFQGMLRIFSS</sequence>
<dbReference type="InterPro" id="IPR002083">
    <property type="entry name" value="MATH/TRAF_dom"/>
</dbReference>
<dbReference type="GO" id="GO:0016020">
    <property type="term" value="C:membrane"/>
    <property type="evidence" value="ECO:0007669"/>
    <property type="project" value="InterPro"/>
</dbReference>
<evidence type="ECO:0000256" key="5">
    <source>
        <dbReference type="ARBA" id="ARBA00022833"/>
    </source>
</evidence>
<keyword evidence="8" id="KW-1015">Disulfide bond</keyword>
<evidence type="ECO:0000256" key="4">
    <source>
        <dbReference type="ARBA" id="ARBA00022801"/>
    </source>
</evidence>
<comment type="cofactor">
    <cofactor evidence="10 11">
        <name>Zn(2+)</name>
        <dbReference type="ChEBI" id="CHEBI:29105"/>
    </cofactor>
    <text evidence="10 11">Binds 1 zinc ion per subunit.</text>
</comment>
<feature type="domain" description="Peptidase M12A" evidence="13">
    <location>
        <begin position="2"/>
        <end position="197"/>
    </location>
</feature>
<dbReference type="GO" id="GO:0004222">
    <property type="term" value="F:metalloendopeptidase activity"/>
    <property type="evidence" value="ECO:0007669"/>
    <property type="project" value="UniProtKB-UniRule"/>
</dbReference>
<keyword evidence="4 10" id="KW-0378">Hydrolase</keyword>
<dbReference type="SUPFAM" id="SSF55486">
    <property type="entry name" value="Metalloproteases ('zincins'), catalytic domain"/>
    <property type="match status" value="1"/>
</dbReference>
<evidence type="ECO:0000256" key="10">
    <source>
        <dbReference type="PROSITE-ProRule" id="PRU01211"/>
    </source>
</evidence>
<feature type="active site" evidence="10">
    <location>
        <position position="94"/>
    </location>
</feature>
<dbReference type="PANTHER" id="PTHR10127:SF903">
    <property type="entry name" value="MEPRIN A SUBUNIT"/>
    <property type="match status" value="1"/>
</dbReference>
<dbReference type="GO" id="GO:0008270">
    <property type="term" value="F:zinc ion binding"/>
    <property type="evidence" value="ECO:0007669"/>
    <property type="project" value="UniProtKB-UniRule"/>
</dbReference>
<reference evidence="14" key="2">
    <citation type="submission" date="2025-09" db="UniProtKB">
        <authorList>
            <consortium name="Ensembl"/>
        </authorList>
    </citation>
    <scope>IDENTIFICATION</scope>
</reference>
<evidence type="ECO:0000256" key="8">
    <source>
        <dbReference type="ARBA" id="ARBA00023157"/>
    </source>
</evidence>
<evidence type="ECO:0000256" key="9">
    <source>
        <dbReference type="ARBA" id="ARBA00023180"/>
    </source>
</evidence>
<dbReference type="SUPFAM" id="SSF49899">
    <property type="entry name" value="Concanavalin A-like lectins/glucanases"/>
    <property type="match status" value="1"/>
</dbReference>
<dbReference type="AlphaFoldDB" id="A0A8C7Y465"/>
<feature type="binding site" evidence="10">
    <location>
        <position position="93"/>
    </location>
    <ligand>
        <name>Zn(2+)</name>
        <dbReference type="ChEBI" id="CHEBI:29105"/>
        <note>catalytic</note>
    </ligand>
</feature>